<accession>A0ACB7STN8</accession>
<comment type="caution">
    <text evidence="1">The sequence shown here is derived from an EMBL/GenBank/DDBJ whole genome shotgun (WGS) entry which is preliminary data.</text>
</comment>
<evidence type="ECO:0000313" key="2">
    <source>
        <dbReference type="Proteomes" id="UP000821845"/>
    </source>
</evidence>
<protein>
    <submittedName>
        <fullName evidence="1">Uncharacterized protein</fullName>
    </submittedName>
</protein>
<dbReference type="EMBL" id="CM023483">
    <property type="protein sequence ID" value="KAH6937311.1"/>
    <property type="molecule type" value="Genomic_DNA"/>
</dbReference>
<evidence type="ECO:0000313" key="1">
    <source>
        <dbReference type="EMBL" id="KAH6937311.1"/>
    </source>
</evidence>
<name>A0ACB7STN8_HYAAI</name>
<proteinExistence type="predicted"/>
<dbReference type="Proteomes" id="UP000821845">
    <property type="component" value="Chromosome 3"/>
</dbReference>
<gene>
    <name evidence="1" type="ORF">HPB50_026506</name>
</gene>
<organism evidence="1 2">
    <name type="scientific">Hyalomma asiaticum</name>
    <name type="common">Tick</name>
    <dbReference type="NCBI Taxonomy" id="266040"/>
    <lineage>
        <taxon>Eukaryota</taxon>
        <taxon>Metazoa</taxon>
        <taxon>Ecdysozoa</taxon>
        <taxon>Arthropoda</taxon>
        <taxon>Chelicerata</taxon>
        <taxon>Arachnida</taxon>
        <taxon>Acari</taxon>
        <taxon>Parasitiformes</taxon>
        <taxon>Ixodida</taxon>
        <taxon>Ixodoidea</taxon>
        <taxon>Ixodidae</taxon>
        <taxon>Hyalomminae</taxon>
        <taxon>Hyalomma</taxon>
    </lineage>
</organism>
<reference evidence="1" key="1">
    <citation type="submission" date="2020-05" db="EMBL/GenBank/DDBJ databases">
        <title>Large-scale comparative analyses of tick genomes elucidate their genetic diversity and vector capacities.</title>
        <authorList>
            <person name="Jia N."/>
            <person name="Wang J."/>
            <person name="Shi W."/>
            <person name="Du L."/>
            <person name="Sun Y."/>
            <person name="Zhan W."/>
            <person name="Jiang J."/>
            <person name="Wang Q."/>
            <person name="Zhang B."/>
            <person name="Ji P."/>
            <person name="Sakyi L.B."/>
            <person name="Cui X."/>
            <person name="Yuan T."/>
            <person name="Jiang B."/>
            <person name="Yang W."/>
            <person name="Lam T.T.-Y."/>
            <person name="Chang Q."/>
            <person name="Ding S."/>
            <person name="Wang X."/>
            <person name="Zhu J."/>
            <person name="Ruan X."/>
            <person name="Zhao L."/>
            <person name="Wei J."/>
            <person name="Que T."/>
            <person name="Du C."/>
            <person name="Cheng J."/>
            <person name="Dai P."/>
            <person name="Han X."/>
            <person name="Huang E."/>
            <person name="Gao Y."/>
            <person name="Liu J."/>
            <person name="Shao H."/>
            <person name="Ye R."/>
            <person name="Li L."/>
            <person name="Wei W."/>
            <person name="Wang X."/>
            <person name="Wang C."/>
            <person name="Yang T."/>
            <person name="Huo Q."/>
            <person name="Li W."/>
            <person name="Guo W."/>
            <person name="Chen H."/>
            <person name="Zhou L."/>
            <person name="Ni X."/>
            <person name="Tian J."/>
            <person name="Zhou Y."/>
            <person name="Sheng Y."/>
            <person name="Liu T."/>
            <person name="Pan Y."/>
            <person name="Xia L."/>
            <person name="Li J."/>
            <person name="Zhao F."/>
            <person name="Cao W."/>
        </authorList>
    </citation>
    <scope>NUCLEOTIDE SEQUENCE</scope>
    <source>
        <strain evidence="1">Hyas-2018</strain>
    </source>
</reference>
<sequence>MHQNPLEHIPLDCGIASRVMYNVNVYTFGTELAFLVNPLVDGIALANISHMGSSRLAKVTFKGVSLP</sequence>
<keyword evidence="2" id="KW-1185">Reference proteome</keyword>